<evidence type="ECO:0008006" key="4">
    <source>
        <dbReference type="Google" id="ProtNLM"/>
    </source>
</evidence>
<proteinExistence type="predicted"/>
<keyword evidence="1" id="KW-0732">Signal</keyword>
<evidence type="ECO:0000313" key="3">
    <source>
        <dbReference type="Proteomes" id="UP000772186"/>
    </source>
</evidence>
<evidence type="ECO:0000256" key="1">
    <source>
        <dbReference type="SAM" id="SignalP"/>
    </source>
</evidence>
<reference evidence="2 3" key="1">
    <citation type="submission" date="2021-09" db="EMBL/GenBank/DDBJ databases">
        <title>WGS of Mycoplasma sp. Zaradi2 strains.</title>
        <authorList>
            <person name="Spergser J."/>
        </authorList>
    </citation>
    <scope>NUCLEOTIDE SEQUENCE [LARGE SCALE GENOMIC DNA]</scope>
    <source>
        <strain evidence="2 3">1331</strain>
    </source>
</reference>
<protein>
    <recommendedName>
        <fullName evidence="4">Lipoprotein</fullName>
    </recommendedName>
</protein>
<gene>
    <name evidence="2" type="ORF">LAD73_03070</name>
</gene>
<name>A0A953NES9_9MOLU</name>
<dbReference type="AlphaFoldDB" id="A0A953NES9"/>
<comment type="caution">
    <text evidence="2">The sequence shown here is derived from an EMBL/GenBank/DDBJ whole genome shotgun (WGS) entry which is preliminary data.</text>
</comment>
<evidence type="ECO:0000313" key="2">
    <source>
        <dbReference type="EMBL" id="MBZ4195682.1"/>
    </source>
</evidence>
<organism evidence="2 3">
    <name type="scientific">Mycoplasma tauri</name>
    <dbReference type="NCBI Taxonomy" id="547987"/>
    <lineage>
        <taxon>Bacteria</taxon>
        <taxon>Bacillati</taxon>
        <taxon>Mycoplasmatota</taxon>
        <taxon>Mollicutes</taxon>
        <taxon>Mycoplasmataceae</taxon>
        <taxon>Mycoplasma</taxon>
    </lineage>
</organism>
<keyword evidence="3" id="KW-1185">Reference proteome</keyword>
<dbReference type="PROSITE" id="PS51257">
    <property type="entry name" value="PROKAR_LIPOPROTEIN"/>
    <property type="match status" value="1"/>
</dbReference>
<feature type="non-terminal residue" evidence="2">
    <location>
        <position position="380"/>
    </location>
</feature>
<feature type="chain" id="PRO_5036934574" description="Lipoprotein" evidence="1">
    <location>
        <begin position="23"/>
        <end position="380"/>
    </location>
</feature>
<dbReference type="EMBL" id="JAIQBY010000045">
    <property type="protein sequence ID" value="MBZ4195682.1"/>
    <property type="molecule type" value="Genomic_DNA"/>
</dbReference>
<dbReference type="Proteomes" id="UP000772186">
    <property type="component" value="Unassembled WGS sequence"/>
</dbReference>
<dbReference type="NCBIfam" id="NF045963">
    <property type="entry name" value="MAG3240_fam"/>
    <property type="match status" value="1"/>
</dbReference>
<accession>A0A953NES9</accession>
<sequence>MKRKLFAKLSVPVLLIPFTVLSCSKQKNENIFGIENKDYVEVEDIFYGISLSELKRTTLENLYENLVNKNIKLKLDNDVNNYKINENDKDILFLYKNNWYSLKSFTTKIKDFNFEDLVKKFSLTNNNGHYKIIRSDDKNGALDVDILFNFQREHNKEASHYNQYKDLIFKERFEKDKIQSYIIPDLQFLIQEYIRIPDKKFPQQTMLNNIRAKGFKNLENQQDFLEKRLQETINLFVFKNGNDKYLEKIKIKNIKVVSDKIISLNIDMFASDGSSILNDEQKNMKFYISNFYDGRYEQYEDLKTEKSLQIDPDNEILLSEKHNLPEVKFRKNPLSWMTIDNLAHPNYSYSEFNLNGLAMVFHLLKDDIYLSKNNVELPYK</sequence>
<dbReference type="RefSeq" id="WP_373422763.1">
    <property type="nucleotide sequence ID" value="NZ_JAIQBY010000045.1"/>
</dbReference>
<feature type="signal peptide" evidence="1">
    <location>
        <begin position="1"/>
        <end position="22"/>
    </location>
</feature>